<evidence type="ECO:0000313" key="2">
    <source>
        <dbReference type="Proteomes" id="UP000006727"/>
    </source>
</evidence>
<dbReference type="Proteomes" id="UP000006727">
    <property type="component" value="Chromosome 23"/>
</dbReference>
<organism evidence="1 2">
    <name type="scientific">Physcomitrium patens</name>
    <name type="common">Spreading-leaved earth moss</name>
    <name type="synonym">Physcomitrella patens</name>
    <dbReference type="NCBI Taxonomy" id="3218"/>
    <lineage>
        <taxon>Eukaryota</taxon>
        <taxon>Viridiplantae</taxon>
        <taxon>Streptophyta</taxon>
        <taxon>Embryophyta</taxon>
        <taxon>Bryophyta</taxon>
        <taxon>Bryophytina</taxon>
        <taxon>Bryopsida</taxon>
        <taxon>Funariidae</taxon>
        <taxon>Funariales</taxon>
        <taxon>Funariaceae</taxon>
        <taxon>Physcomitrium</taxon>
    </lineage>
</organism>
<dbReference type="AlphaFoldDB" id="A0A7I4CIG7"/>
<dbReference type="EMBL" id="ABEU02000023">
    <property type="status" value="NOT_ANNOTATED_CDS"/>
    <property type="molecule type" value="Genomic_DNA"/>
</dbReference>
<evidence type="ECO:0000313" key="1">
    <source>
        <dbReference type="EnsemblPlants" id="Pp3c23_9190V3.2"/>
    </source>
</evidence>
<keyword evidence="2" id="KW-1185">Reference proteome</keyword>
<accession>A0A7I4CIG7</accession>
<dbReference type="Gramene" id="Pp3c23_9190V3.2">
    <property type="protein sequence ID" value="Pp3c23_9190V3.2"/>
    <property type="gene ID" value="Pp3c23_9190"/>
</dbReference>
<reference evidence="1" key="3">
    <citation type="submission" date="2020-12" db="UniProtKB">
        <authorList>
            <consortium name="EnsemblPlants"/>
        </authorList>
    </citation>
    <scope>IDENTIFICATION</scope>
</reference>
<sequence length="78" mass="8903">MVLSGHTAEQELHLFVAIGNRRSVLQEHIRQGSTTIVLAKVMTLESGCYCEDRKTSRQPFVHEYYILYAFTGTMHQSS</sequence>
<protein>
    <submittedName>
        <fullName evidence="1">Uncharacterized protein</fullName>
    </submittedName>
</protein>
<reference evidence="1 2" key="2">
    <citation type="journal article" date="2018" name="Plant J.">
        <title>The Physcomitrella patens chromosome-scale assembly reveals moss genome structure and evolution.</title>
        <authorList>
            <person name="Lang D."/>
            <person name="Ullrich K.K."/>
            <person name="Murat F."/>
            <person name="Fuchs J."/>
            <person name="Jenkins J."/>
            <person name="Haas F.B."/>
            <person name="Piednoel M."/>
            <person name="Gundlach H."/>
            <person name="Van Bel M."/>
            <person name="Meyberg R."/>
            <person name="Vives C."/>
            <person name="Morata J."/>
            <person name="Symeonidi A."/>
            <person name="Hiss M."/>
            <person name="Muchero W."/>
            <person name="Kamisugi Y."/>
            <person name="Saleh O."/>
            <person name="Blanc G."/>
            <person name="Decker E.L."/>
            <person name="van Gessel N."/>
            <person name="Grimwood J."/>
            <person name="Hayes R.D."/>
            <person name="Graham S.W."/>
            <person name="Gunter L.E."/>
            <person name="McDaniel S.F."/>
            <person name="Hoernstein S.N.W."/>
            <person name="Larsson A."/>
            <person name="Li F.W."/>
            <person name="Perroud P.F."/>
            <person name="Phillips J."/>
            <person name="Ranjan P."/>
            <person name="Rokshar D.S."/>
            <person name="Rothfels C.J."/>
            <person name="Schneider L."/>
            <person name="Shu S."/>
            <person name="Stevenson D.W."/>
            <person name="Thummler F."/>
            <person name="Tillich M."/>
            <person name="Villarreal Aguilar J.C."/>
            <person name="Widiez T."/>
            <person name="Wong G.K."/>
            <person name="Wymore A."/>
            <person name="Zhang Y."/>
            <person name="Zimmer A.D."/>
            <person name="Quatrano R.S."/>
            <person name="Mayer K.F.X."/>
            <person name="Goodstein D."/>
            <person name="Casacuberta J.M."/>
            <person name="Vandepoele K."/>
            <person name="Reski R."/>
            <person name="Cuming A.C."/>
            <person name="Tuskan G.A."/>
            <person name="Maumus F."/>
            <person name="Salse J."/>
            <person name="Schmutz J."/>
            <person name="Rensing S.A."/>
        </authorList>
    </citation>
    <scope>NUCLEOTIDE SEQUENCE [LARGE SCALE GENOMIC DNA]</scope>
    <source>
        <strain evidence="1 2">cv. Gransden 2004</strain>
    </source>
</reference>
<dbReference type="EnsemblPlants" id="Pp3c23_9190V3.2">
    <property type="protein sequence ID" value="Pp3c23_9190V3.2"/>
    <property type="gene ID" value="Pp3c23_9190"/>
</dbReference>
<reference evidence="1 2" key="1">
    <citation type="journal article" date="2008" name="Science">
        <title>The Physcomitrella genome reveals evolutionary insights into the conquest of land by plants.</title>
        <authorList>
            <person name="Rensing S."/>
            <person name="Lang D."/>
            <person name="Zimmer A."/>
            <person name="Terry A."/>
            <person name="Salamov A."/>
            <person name="Shapiro H."/>
            <person name="Nishiyama T."/>
            <person name="Perroud P.-F."/>
            <person name="Lindquist E."/>
            <person name="Kamisugi Y."/>
            <person name="Tanahashi T."/>
            <person name="Sakakibara K."/>
            <person name="Fujita T."/>
            <person name="Oishi K."/>
            <person name="Shin-I T."/>
            <person name="Kuroki Y."/>
            <person name="Toyoda A."/>
            <person name="Suzuki Y."/>
            <person name="Hashimoto A."/>
            <person name="Yamaguchi K."/>
            <person name="Sugano A."/>
            <person name="Kohara Y."/>
            <person name="Fujiyama A."/>
            <person name="Anterola A."/>
            <person name="Aoki S."/>
            <person name="Ashton N."/>
            <person name="Barbazuk W.B."/>
            <person name="Barker E."/>
            <person name="Bennetzen J."/>
            <person name="Bezanilla M."/>
            <person name="Blankenship R."/>
            <person name="Cho S.H."/>
            <person name="Dutcher S."/>
            <person name="Estelle M."/>
            <person name="Fawcett J.A."/>
            <person name="Gundlach H."/>
            <person name="Hanada K."/>
            <person name="Heyl A."/>
            <person name="Hicks K.A."/>
            <person name="Hugh J."/>
            <person name="Lohr M."/>
            <person name="Mayer K."/>
            <person name="Melkozernov A."/>
            <person name="Murata T."/>
            <person name="Nelson D."/>
            <person name="Pils B."/>
            <person name="Prigge M."/>
            <person name="Reiss B."/>
            <person name="Renner T."/>
            <person name="Rombauts S."/>
            <person name="Rushton P."/>
            <person name="Sanderfoot A."/>
            <person name="Schween G."/>
            <person name="Shiu S.-H."/>
            <person name="Stueber K."/>
            <person name="Theodoulou F.L."/>
            <person name="Tu H."/>
            <person name="Van de Peer Y."/>
            <person name="Verrier P.J."/>
            <person name="Waters E."/>
            <person name="Wood A."/>
            <person name="Yang L."/>
            <person name="Cove D."/>
            <person name="Cuming A."/>
            <person name="Hasebe M."/>
            <person name="Lucas S."/>
            <person name="Mishler D.B."/>
            <person name="Reski R."/>
            <person name="Grigoriev I."/>
            <person name="Quatrano R.S."/>
            <person name="Boore J.L."/>
        </authorList>
    </citation>
    <scope>NUCLEOTIDE SEQUENCE [LARGE SCALE GENOMIC DNA]</scope>
    <source>
        <strain evidence="1 2">cv. Gransden 2004</strain>
    </source>
</reference>
<proteinExistence type="predicted"/>
<name>A0A7I4CIG7_PHYPA</name>